<evidence type="ECO:0000313" key="1">
    <source>
        <dbReference type="EMBL" id="SVB02488.1"/>
    </source>
</evidence>
<gene>
    <name evidence="1" type="ORF">METZ01_LOCUS155342</name>
</gene>
<dbReference type="AlphaFoldDB" id="A0A382AM07"/>
<evidence type="ECO:0008006" key="2">
    <source>
        <dbReference type="Google" id="ProtNLM"/>
    </source>
</evidence>
<name>A0A382AM07_9ZZZZ</name>
<sequence>MHYRITKIKHNSESLDDLISYLGSVESDVQLIDGLQSVTVVNISDTESIAFSAYENEDQMNNAGEKYREIMGGMAQHITAPPEMSNGDSIWTWVR</sequence>
<organism evidence="1">
    <name type="scientific">marine metagenome</name>
    <dbReference type="NCBI Taxonomy" id="408172"/>
    <lineage>
        <taxon>unclassified sequences</taxon>
        <taxon>metagenomes</taxon>
        <taxon>ecological metagenomes</taxon>
    </lineage>
</organism>
<reference evidence="1" key="1">
    <citation type="submission" date="2018-05" db="EMBL/GenBank/DDBJ databases">
        <authorList>
            <person name="Lanie J.A."/>
            <person name="Ng W.-L."/>
            <person name="Kazmierczak K.M."/>
            <person name="Andrzejewski T.M."/>
            <person name="Davidsen T.M."/>
            <person name="Wayne K.J."/>
            <person name="Tettelin H."/>
            <person name="Glass J.I."/>
            <person name="Rusch D."/>
            <person name="Podicherti R."/>
            <person name="Tsui H.-C.T."/>
            <person name="Winkler M.E."/>
        </authorList>
    </citation>
    <scope>NUCLEOTIDE SEQUENCE</scope>
</reference>
<accession>A0A382AM07</accession>
<dbReference type="EMBL" id="UINC01025943">
    <property type="protein sequence ID" value="SVB02488.1"/>
    <property type="molecule type" value="Genomic_DNA"/>
</dbReference>
<protein>
    <recommendedName>
        <fullName evidence="2">ABM domain-containing protein</fullName>
    </recommendedName>
</protein>
<proteinExistence type="predicted"/>